<name>A0A0V1F581_TRIPS</name>
<dbReference type="OrthoDB" id="10417817at2759"/>
<protein>
    <submittedName>
        <fullName evidence="1">Uncharacterized protein</fullName>
    </submittedName>
</protein>
<evidence type="ECO:0000313" key="2">
    <source>
        <dbReference type="Proteomes" id="UP000054995"/>
    </source>
</evidence>
<keyword evidence="2" id="KW-1185">Reference proteome</keyword>
<dbReference type="AlphaFoldDB" id="A0A0V1F581"/>
<comment type="caution">
    <text evidence="1">The sequence shown here is derived from an EMBL/GenBank/DDBJ whole genome shotgun (WGS) entry which is preliminary data.</text>
</comment>
<organism evidence="1 2">
    <name type="scientific">Trichinella pseudospiralis</name>
    <name type="common">Parasitic roundworm</name>
    <dbReference type="NCBI Taxonomy" id="6337"/>
    <lineage>
        <taxon>Eukaryota</taxon>
        <taxon>Metazoa</taxon>
        <taxon>Ecdysozoa</taxon>
        <taxon>Nematoda</taxon>
        <taxon>Enoplea</taxon>
        <taxon>Dorylaimia</taxon>
        <taxon>Trichinellida</taxon>
        <taxon>Trichinellidae</taxon>
        <taxon>Trichinella</taxon>
    </lineage>
</organism>
<evidence type="ECO:0000313" key="1">
    <source>
        <dbReference type="EMBL" id="KRY80371.1"/>
    </source>
</evidence>
<gene>
    <name evidence="1" type="ORF">T4D_3508</name>
</gene>
<reference evidence="1 2" key="1">
    <citation type="submission" date="2015-01" db="EMBL/GenBank/DDBJ databases">
        <title>Evolution of Trichinella species and genotypes.</title>
        <authorList>
            <person name="Korhonen P.K."/>
            <person name="Edoardo P."/>
            <person name="Giuseppe L.R."/>
            <person name="Gasser R.B."/>
        </authorList>
    </citation>
    <scope>NUCLEOTIDE SEQUENCE [LARGE SCALE GENOMIC DNA]</scope>
    <source>
        <strain evidence="1">ISS470</strain>
    </source>
</reference>
<accession>A0A0V1F581</accession>
<sequence length="108" mass="12104">MRQQLPWPFGSAWDTPRSILRSNRKRPECNGDLWASLPRDPKSPWPVFGTRRTYLASVGAPWLSVSVRFARHTCGRPDTTRPPPSSCVARSSVAGVYPGFAGKQNDHR</sequence>
<proteinExistence type="predicted"/>
<dbReference type="EMBL" id="JYDT01000560">
    <property type="protein sequence ID" value="KRY80371.1"/>
    <property type="molecule type" value="Genomic_DNA"/>
</dbReference>
<dbReference type="Proteomes" id="UP000054995">
    <property type="component" value="Unassembled WGS sequence"/>
</dbReference>
<feature type="non-terminal residue" evidence="1">
    <location>
        <position position="108"/>
    </location>
</feature>